<proteinExistence type="predicted"/>
<organism evidence="1">
    <name type="scientific">Rhizobium phage LG08</name>
    <dbReference type="NCBI Taxonomy" id="3129229"/>
    <lineage>
        <taxon>Viruses</taxon>
        <taxon>Duplodnaviria</taxon>
        <taxon>Heunggongvirae</taxon>
        <taxon>Uroviricota</taxon>
        <taxon>Caudoviricetes</taxon>
    </lineage>
</organism>
<evidence type="ECO:0000313" key="1">
    <source>
        <dbReference type="EMBL" id="XCI77491.1"/>
    </source>
</evidence>
<reference evidence="1" key="1">
    <citation type="submission" date="2024-03" db="EMBL/GenBank/DDBJ databases">
        <authorList>
            <person name="Chantapakul B."/>
            <person name="Wang S."/>
        </authorList>
    </citation>
    <scope>NUCLEOTIDE SEQUENCE</scope>
</reference>
<name>A0AAU8HY03_9CAUD</name>
<protein>
    <submittedName>
        <fullName evidence="1">Uncharacterized protein</fullName>
    </submittedName>
</protein>
<dbReference type="EMBL" id="PP429226">
    <property type="protein sequence ID" value="XCI77491.1"/>
    <property type="molecule type" value="Genomic_DNA"/>
</dbReference>
<sequence>MKWFTDKKFLRFDTDYLVQTSDNKYVAGRLERGPNDSMFFRSSDGSWNVNIRKIKRYMEIV</sequence>
<gene>
    <name evidence="1" type="ORF">LDCGVIBL_CDS0133</name>
</gene>
<accession>A0AAU8HY03</accession>